<dbReference type="PANTHER" id="PTHR23506:SF29">
    <property type="entry name" value="TRANSPORTER, PUTATIVE (AFU_ORTHOLOGUE AFUA_2G10530)-RELATED"/>
    <property type="match status" value="1"/>
</dbReference>
<evidence type="ECO:0000256" key="7">
    <source>
        <dbReference type="SAM" id="Phobius"/>
    </source>
</evidence>
<feature type="transmembrane region" description="Helical" evidence="7">
    <location>
        <begin position="338"/>
        <end position="362"/>
    </location>
</feature>
<organism evidence="9 10">
    <name type="scientific">Penicilliopsis zonata CBS 506.65</name>
    <dbReference type="NCBI Taxonomy" id="1073090"/>
    <lineage>
        <taxon>Eukaryota</taxon>
        <taxon>Fungi</taxon>
        <taxon>Dikarya</taxon>
        <taxon>Ascomycota</taxon>
        <taxon>Pezizomycotina</taxon>
        <taxon>Eurotiomycetes</taxon>
        <taxon>Eurotiomycetidae</taxon>
        <taxon>Eurotiales</taxon>
        <taxon>Aspergillaceae</taxon>
        <taxon>Penicilliopsis</taxon>
    </lineage>
</organism>
<comment type="subcellular location">
    <subcellularLocation>
        <location evidence="1">Membrane</location>
        <topology evidence="1">Multi-pass membrane protein</topology>
    </subcellularLocation>
</comment>
<dbReference type="InterPro" id="IPR011701">
    <property type="entry name" value="MFS"/>
</dbReference>
<feature type="transmembrane region" description="Helical" evidence="7">
    <location>
        <begin position="419"/>
        <end position="438"/>
    </location>
</feature>
<feature type="transmembrane region" description="Helical" evidence="7">
    <location>
        <begin position="156"/>
        <end position="178"/>
    </location>
</feature>
<feature type="transmembrane region" description="Helical" evidence="7">
    <location>
        <begin position="65"/>
        <end position="87"/>
    </location>
</feature>
<keyword evidence="4 7" id="KW-0812">Transmembrane</keyword>
<feature type="transmembrane region" description="Helical" evidence="7">
    <location>
        <begin position="122"/>
        <end position="144"/>
    </location>
</feature>
<dbReference type="OrthoDB" id="5086884at2759"/>
<dbReference type="GeneID" id="34613979"/>
<keyword evidence="6 7" id="KW-0472">Membrane</keyword>
<dbReference type="PANTHER" id="PTHR23506">
    <property type="entry name" value="GH10249P"/>
    <property type="match status" value="1"/>
</dbReference>
<dbReference type="EMBL" id="KV878342">
    <property type="protein sequence ID" value="OJJ46684.1"/>
    <property type="molecule type" value="Genomic_DNA"/>
</dbReference>
<dbReference type="GO" id="GO:0022857">
    <property type="term" value="F:transmembrane transporter activity"/>
    <property type="evidence" value="ECO:0007669"/>
    <property type="project" value="InterPro"/>
</dbReference>
<feature type="transmembrane region" description="Helical" evidence="7">
    <location>
        <begin position="99"/>
        <end position="116"/>
    </location>
</feature>
<keyword evidence="3" id="KW-0813">Transport</keyword>
<name>A0A1L9SI16_9EURO</name>
<evidence type="ECO:0000256" key="4">
    <source>
        <dbReference type="ARBA" id="ARBA00022692"/>
    </source>
</evidence>
<dbReference type="InterPro" id="IPR001958">
    <property type="entry name" value="Tet-R_TetA/multi-R_MdtG-like"/>
</dbReference>
<dbReference type="Proteomes" id="UP000184188">
    <property type="component" value="Unassembled WGS sequence"/>
</dbReference>
<feature type="transmembrane region" description="Helical" evidence="7">
    <location>
        <begin position="184"/>
        <end position="205"/>
    </location>
</feature>
<reference evidence="10" key="1">
    <citation type="journal article" date="2017" name="Genome Biol.">
        <title>Comparative genomics reveals high biological diversity and specific adaptations in the industrially and medically important fungal genus Aspergillus.</title>
        <authorList>
            <person name="de Vries R.P."/>
            <person name="Riley R."/>
            <person name="Wiebenga A."/>
            <person name="Aguilar-Osorio G."/>
            <person name="Amillis S."/>
            <person name="Uchima C.A."/>
            <person name="Anderluh G."/>
            <person name="Asadollahi M."/>
            <person name="Askin M."/>
            <person name="Barry K."/>
            <person name="Battaglia E."/>
            <person name="Bayram O."/>
            <person name="Benocci T."/>
            <person name="Braus-Stromeyer S.A."/>
            <person name="Caldana C."/>
            <person name="Canovas D."/>
            <person name="Cerqueira G.C."/>
            <person name="Chen F."/>
            <person name="Chen W."/>
            <person name="Choi C."/>
            <person name="Clum A."/>
            <person name="Dos Santos R.A."/>
            <person name="Damasio A.R."/>
            <person name="Diallinas G."/>
            <person name="Emri T."/>
            <person name="Fekete E."/>
            <person name="Flipphi M."/>
            <person name="Freyberg S."/>
            <person name="Gallo A."/>
            <person name="Gournas C."/>
            <person name="Habgood R."/>
            <person name="Hainaut M."/>
            <person name="Harispe M.L."/>
            <person name="Henrissat B."/>
            <person name="Hilden K.S."/>
            <person name="Hope R."/>
            <person name="Hossain A."/>
            <person name="Karabika E."/>
            <person name="Karaffa L."/>
            <person name="Karanyi Z."/>
            <person name="Krasevec N."/>
            <person name="Kuo A."/>
            <person name="Kusch H."/>
            <person name="LaButti K."/>
            <person name="Lagendijk E.L."/>
            <person name="Lapidus A."/>
            <person name="Levasseur A."/>
            <person name="Lindquist E."/>
            <person name="Lipzen A."/>
            <person name="Logrieco A.F."/>
            <person name="MacCabe A."/>
            <person name="Maekelae M.R."/>
            <person name="Malavazi I."/>
            <person name="Melin P."/>
            <person name="Meyer V."/>
            <person name="Mielnichuk N."/>
            <person name="Miskei M."/>
            <person name="Molnar A.P."/>
            <person name="Mule G."/>
            <person name="Ngan C.Y."/>
            <person name="Orejas M."/>
            <person name="Orosz E."/>
            <person name="Ouedraogo J.P."/>
            <person name="Overkamp K.M."/>
            <person name="Park H.-S."/>
            <person name="Perrone G."/>
            <person name="Piumi F."/>
            <person name="Punt P.J."/>
            <person name="Ram A.F."/>
            <person name="Ramon A."/>
            <person name="Rauscher S."/>
            <person name="Record E."/>
            <person name="Riano-Pachon D.M."/>
            <person name="Robert V."/>
            <person name="Roehrig J."/>
            <person name="Ruller R."/>
            <person name="Salamov A."/>
            <person name="Salih N.S."/>
            <person name="Samson R.A."/>
            <person name="Sandor E."/>
            <person name="Sanguinetti M."/>
            <person name="Schuetze T."/>
            <person name="Sepcic K."/>
            <person name="Shelest E."/>
            <person name="Sherlock G."/>
            <person name="Sophianopoulou V."/>
            <person name="Squina F.M."/>
            <person name="Sun H."/>
            <person name="Susca A."/>
            <person name="Todd R.B."/>
            <person name="Tsang A."/>
            <person name="Unkles S.E."/>
            <person name="van de Wiele N."/>
            <person name="van Rossen-Uffink D."/>
            <person name="Oliveira J.V."/>
            <person name="Vesth T.C."/>
            <person name="Visser J."/>
            <person name="Yu J.-H."/>
            <person name="Zhou M."/>
            <person name="Andersen M.R."/>
            <person name="Archer D.B."/>
            <person name="Baker S.E."/>
            <person name="Benoit I."/>
            <person name="Brakhage A.A."/>
            <person name="Braus G.H."/>
            <person name="Fischer R."/>
            <person name="Frisvad J.C."/>
            <person name="Goldman G.H."/>
            <person name="Houbraken J."/>
            <person name="Oakley B."/>
            <person name="Pocsi I."/>
            <person name="Scazzocchio C."/>
            <person name="Seiboth B."/>
            <person name="vanKuyk P.A."/>
            <person name="Wortman J."/>
            <person name="Dyer P.S."/>
            <person name="Grigoriev I.V."/>
        </authorList>
    </citation>
    <scope>NUCLEOTIDE SEQUENCE [LARGE SCALE GENOMIC DNA]</scope>
    <source>
        <strain evidence="10">CBS 506.65</strain>
    </source>
</reference>
<dbReference type="STRING" id="1073090.A0A1L9SI16"/>
<dbReference type="Pfam" id="PF07690">
    <property type="entry name" value="MFS_1"/>
    <property type="match status" value="1"/>
</dbReference>
<evidence type="ECO:0000256" key="2">
    <source>
        <dbReference type="ARBA" id="ARBA00006829"/>
    </source>
</evidence>
<dbReference type="SUPFAM" id="SSF103473">
    <property type="entry name" value="MFS general substrate transporter"/>
    <property type="match status" value="1"/>
</dbReference>
<evidence type="ECO:0000313" key="9">
    <source>
        <dbReference type="EMBL" id="OJJ46684.1"/>
    </source>
</evidence>
<evidence type="ECO:0000259" key="8">
    <source>
        <dbReference type="PROSITE" id="PS50850"/>
    </source>
</evidence>
<keyword evidence="5 7" id="KW-1133">Transmembrane helix</keyword>
<dbReference type="PROSITE" id="PS51257">
    <property type="entry name" value="PROKAR_LIPOPROTEIN"/>
    <property type="match status" value="1"/>
</dbReference>
<evidence type="ECO:0000256" key="1">
    <source>
        <dbReference type="ARBA" id="ARBA00004141"/>
    </source>
</evidence>
<feature type="transmembrane region" description="Helical" evidence="7">
    <location>
        <begin position="278"/>
        <end position="302"/>
    </location>
</feature>
<protein>
    <recommendedName>
        <fullName evidence="8">Major facilitator superfamily (MFS) profile domain-containing protein</fullName>
    </recommendedName>
</protein>
<dbReference type="PROSITE" id="PS50850">
    <property type="entry name" value="MFS"/>
    <property type="match status" value="1"/>
</dbReference>
<dbReference type="GO" id="GO:0016020">
    <property type="term" value="C:membrane"/>
    <property type="evidence" value="ECO:0007669"/>
    <property type="project" value="UniProtKB-SubCell"/>
</dbReference>
<dbReference type="RefSeq" id="XP_022581194.1">
    <property type="nucleotide sequence ID" value="XM_022727515.1"/>
</dbReference>
<evidence type="ECO:0000256" key="5">
    <source>
        <dbReference type="ARBA" id="ARBA00022989"/>
    </source>
</evidence>
<dbReference type="VEuPathDB" id="FungiDB:ASPZODRAFT_2000289"/>
<dbReference type="InterPro" id="IPR050930">
    <property type="entry name" value="MFS_Vesicular_Transporter"/>
</dbReference>
<feature type="transmembrane region" description="Helical" evidence="7">
    <location>
        <begin position="25"/>
        <end position="45"/>
    </location>
</feature>
<dbReference type="Gene3D" id="1.20.1250.20">
    <property type="entry name" value="MFS general substrate transporter like domains"/>
    <property type="match status" value="2"/>
</dbReference>
<proteinExistence type="inferred from homology"/>
<accession>A0A1L9SI16</accession>
<dbReference type="CDD" id="cd17325">
    <property type="entry name" value="MFS_MdtG_SLC18_like"/>
    <property type="match status" value="1"/>
</dbReference>
<comment type="similarity">
    <text evidence="2">Belongs to the major facilitator superfamily. Vesicular transporter family.</text>
</comment>
<dbReference type="InterPro" id="IPR036259">
    <property type="entry name" value="MFS_trans_sf"/>
</dbReference>
<gene>
    <name evidence="9" type="ORF">ASPZODRAFT_2000289</name>
</gene>
<dbReference type="AlphaFoldDB" id="A0A1L9SI16"/>
<keyword evidence="10" id="KW-1185">Reference proteome</keyword>
<evidence type="ECO:0000313" key="10">
    <source>
        <dbReference type="Proteomes" id="UP000184188"/>
    </source>
</evidence>
<feature type="domain" description="Major facilitator superfamily (MFS) profile" evidence="8">
    <location>
        <begin position="26"/>
        <end position="443"/>
    </location>
</feature>
<evidence type="ECO:0000256" key="6">
    <source>
        <dbReference type="ARBA" id="ARBA00023136"/>
    </source>
</evidence>
<sequence length="457" mass="49435">MCIAVLRSPGDRPPWMLKLRSSTGFIIATVWMSCFTEFVLYAMIVPVMPTALVTRAGVPYEEREYWVSVLLMAESGVALLCCPIFGYLVDISGTRQPPFLFGLVLLGASMAIFAAARDVSWFVLARLLQGGATAMVTVGGLALLTDSVEAEHLGQTIGYTGSAITLGFLLGPLLGGLIYENLGYTAVFMVAFAVISGDLLLRVLVIEKQVASRWTKPTTTTEEETATAHGPSRPGDQFALIRLVKQPRILISSWALLVHGIIFAAFDSTLPVYVESRYGWNTFGAGMIFLPASISSLFEPVFGYLSDRYGARKATFTGFLLLAPSLICLRFTEENSTAHIALLVTLLVLIGMFTSLAIPALYAETQTVLDELEARDPGIFGPKGATAQAFGIQTMAQFVGLFAGPVWGGFIDHRFGWKAMSASLGVLAGITSIPMLWLSDDPENADDDEESRRPLLT</sequence>
<dbReference type="PRINTS" id="PR01035">
    <property type="entry name" value="TCRTETA"/>
</dbReference>
<evidence type="ECO:0000256" key="3">
    <source>
        <dbReference type="ARBA" id="ARBA00022448"/>
    </source>
</evidence>
<dbReference type="InterPro" id="IPR020846">
    <property type="entry name" value="MFS_dom"/>
</dbReference>
<feature type="transmembrane region" description="Helical" evidence="7">
    <location>
        <begin position="249"/>
        <end position="266"/>
    </location>
</feature>